<dbReference type="AlphaFoldDB" id="A0A0G4J570"/>
<dbReference type="OMA" id="LKLKWIN"/>
<dbReference type="Proteomes" id="UP000039324">
    <property type="component" value="Unassembled WGS sequence"/>
</dbReference>
<keyword evidence="4" id="KW-0496">Mitochondrion</keyword>
<dbReference type="InterPro" id="IPR032677">
    <property type="entry name" value="GTP_cyclohydro_II"/>
</dbReference>
<dbReference type="Gene3D" id="3.40.50.10990">
    <property type="entry name" value="GTP cyclohydrolase II"/>
    <property type="match status" value="1"/>
</dbReference>
<proteinExistence type="predicted"/>
<dbReference type="SUPFAM" id="SSF142695">
    <property type="entry name" value="RibA-like"/>
    <property type="match status" value="1"/>
</dbReference>
<dbReference type="Pfam" id="PF00925">
    <property type="entry name" value="GTP_cyclohydro2"/>
    <property type="match status" value="1"/>
</dbReference>
<reference evidence="3 5" key="1">
    <citation type="submission" date="2015-02" db="EMBL/GenBank/DDBJ databases">
        <authorList>
            <person name="Chooi Y.-H."/>
        </authorList>
    </citation>
    <scope>NUCLEOTIDE SEQUENCE [LARGE SCALE GENOMIC DNA]</scope>
    <source>
        <strain evidence="3">E3</strain>
    </source>
</reference>
<dbReference type="EMBL" id="CDSF01000133">
    <property type="protein sequence ID" value="CEP02690.1"/>
    <property type="molecule type" value="Genomic_DNA"/>
</dbReference>
<dbReference type="InterPro" id="IPR036144">
    <property type="entry name" value="RibA-like_sf"/>
</dbReference>
<reference evidence="4 6" key="2">
    <citation type="submission" date="2018-03" db="EMBL/GenBank/DDBJ databases">
        <authorList>
            <person name="Fogelqvist J."/>
        </authorList>
    </citation>
    <scope>NUCLEOTIDE SEQUENCE [LARGE SCALE GENOMIC DNA]</scope>
</reference>
<protein>
    <recommendedName>
        <fullName evidence="7">GTP cyclohydrolase II domain-containing protein</fullName>
    </recommendedName>
</protein>
<dbReference type="Pfam" id="PF12471">
    <property type="entry name" value="GTP_CH_N"/>
    <property type="match status" value="1"/>
</dbReference>
<evidence type="ECO:0000313" key="6">
    <source>
        <dbReference type="Proteomes" id="UP000290189"/>
    </source>
</evidence>
<dbReference type="STRING" id="37360.A0A0G4J570"/>
<dbReference type="Proteomes" id="UP000290189">
    <property type="component" value="Unassembled WGS sequence"/>
</dbReference>
<dbReference type="PANTHER" id="PTHR31687:SF3">
    <property type="entry name" value="PROTEIN URG3"/>
    <property type="match status" value="1"/>
</dbReference>
<feature type="domain" description="GTP cyclohydrolase II" evidence="1">
    <location>
        <begin position="194"/>
        <end position="344"/>
    </location>
</feature>
<accession>A0A0G4J570</accession>
<gene>
    <name evidence="3" type="ORF">PBRA_002657</name>
    <name evidence="4" type="ORF">PLBR_LOCUS2029</name>
</gene>
<geneLocation type="mitochondrion" evidence="4"/>
<dbReference type="OrthoDB" id="57939at2759"/>
<name>A0A0G4J570_PLABS</name>
<evidence type="ECO:0000259" key="1">
    <source>
        <dbReference type="Pfam" id="PF00925"/>
    </source>
</evidence>
<keyword evidence="5" id="KW-1185">Reference proteome</keyword>
<organism evidence="3 5">
    <name type="scientific">Plasmodiophora brassicae</name>
    <name type="common">Clubroot disease agent</name>
    <dbReference type="NCBI Taxonomy" id="37360"/>
    <lineage>
        <taxon>Eukaryota</taxon>
        <taxon>Sar</taxon>
        <taxon>Rhizaria</taxon>
        <taxon>Endomyxa</taxon>
        <taxon>Phytomyxea</taxon>
        <taxon>Plasmodiophorida</taxon>
        <taxon>Plasmodiophoridae</taxon>
        <taxon>Plasmodiophora</taxon>
    </lineage>
</organism>
<evidence type="ECO:0000313" key="4">
    <source>
        <dbReference type="EMBL" id="SPQ94814.1"/>
    </source>
</evidence>
<evidence type="ECO:0008006" key="7">
    <source>
        <dbReference type="Google" id="ProtNLM"/>
    </source>
</evidence>
<feature type="domain" description="GTP cyclohydrolase N-terminal" evidence="2">
    <location>
        <begin position="91"/>
        <end position="169"/>
    </location>
</feature>
<dbReference type="PANTHER" id="PTHR31687">
    <property type="match status" value="1"/>
</dbReference>
<dbReference type="EMBL" id="OVEO01000003">
    <property type="protein sequence ID" value="SPQ94814.1"/>
    <property type="molecule type" value="Genomic_DNA"/>
</dbReference>
<dbReference type="InterPro" id="IPR022163">
    <property type="entry name" value="GTP_CH_N"/>
</dbReference>
<evidence type="ECO:0000313" key="5">
    <source>
        <dbReference type="Proteomes" id="UP000039324"/>
    </source>
</evidence>
<dbReference type="InterPro" id="IPR012469">
    <property type="entry name" value="DUF1688"/>
</dbReference>
<evidence type="ECO:0000313" key="3">
    <source>
        <dbReference type="EMBL" id="CEP02690.1"/>
    </source>
</evidence>
<evidence type="ECO:0000259" key="2">
    <source>
        <dbReference type="Pfam" id="PF12471"/>
    </source>
</evidence>
<dbReference type="Pfam" id="PF07958">
    <property type="entry name" value="DUF1688"/>
    <property type="match status" value="1"/>
</dbReference>
<sequence>MQAPQSPSAKSPTAKPIKMHDPAYTAHDLHKDVEDGKYAGFFGGCNAPFHALAEARCGNDLAKIHMQRTKDEHLIQALDDHLKKPATQSRWAEIVSLDPYGMWSSRPTMAATTATMYLEELKGLPHDGTVVGEDGGIRIVKCAVDHIWNIPGMSARLSMPEDAIRDKLYRYTQNDRILDKTNKAYVVPIGGVTAYFFGDIRKLSDPRTEVAVRVHDECNGSDVFGTDICTCRPYLIFAIQGAVECAQRGGVGVVAYFRKEGRALGECTKFRVYNARKSQQGGDRPETYFFHTESIAGVRDARFQELMPDILLWLGIKRIDWLLSMSSDKYDAIRNAGIEVMQRISIPDDLVPGAAQIEIKAKVSAGYHTESISTEDINKQIRSLEAVRERSNRVFELAKRGKLVHFTLDLSKLPAAVEAVVKSIKTTYPKLNIPFHSRMRHFEIDGVNTVHQISQTWRCDPTERTRRVIDLITVACLLDAGAGPDWKYVDADGNTRVRSEGLATAVFDMFLSGQFSSDEAVPHRVNSLGLKKLELSAIQKGFQVSKTNPLVGVKGRLGILHRLAEALESSPEFFGTEICRPGYIVDYVNKHTVDGHVSVKVIWRAVIEGLQLVWPTTLSGVRRGDVWSYNPLKTSVPGSDLVPFHKLSQWLLLSIMEPLIESGIKIDDLHLCTGLAEYRNGGLFIDTGVLTPRNPAALNSYFDVGSELVIEWRACTICLLDLVAEGVRKEFNLTEAQMPLPKVLEGGTWRAGRIIAAELRKGGPPPIHIRSDGTVF</sequence>